<evidence type="ECO:0000256" key="7">
    <source>
        <dbReference type="ARBA" id="ARBA00022692"/>
    </source>
</evidence>
<evidence type="ECO:0000256" key="4">
    <source>
        <dbReference type="ARBA" id="ARBA00012557"/>
    </source>
</evidence>
<dbReference type="PANTHER" id="PTHR23033">
    <property type="entry name" value="BETA1,3-GALACTOSYLTRANSFERASE"/>
    <property type="match status" value="1"/>
</dbReference>
<dbReference type="Proteomes" id="UP001138500">
    <property type="component" value="Unassembled WGS sequence"/>
</dbReference>
<dbReference type="InterPro" id="IPR026050">
    <property type="entry name" value="C1GALT1/C1GALT1_chp1"/>
</dbReference>
<evidence type="ECO:0000256" key="6">
    <source>
        <dbReference type="ARBA" id="ARBA00022679"/>
    </source>
</evidence>
<evidence type="ECO:0000256" key="5">
    <source>
        <dbReference type="ARBA" id="ARBA00022676"/>
    </source>
</evidence>
<dbReference type="GO" id="GO:0016020">
    <property type="term" value="C:membrane"/>
    <property type="evidence" value="ECO:0007669"/>
    <property type="project" value="UniProtKB-SubCell"/>
</dbReference>
<organism evidence="13 14">
    <name type="scientific">Teratosphaeria destructans</name>
    <dbReference type="NCBI Taxonomy" id="418781"/>
    <lineage>
        <taxon>Eukaryota</taxon>
        <taxon>Fungi</taxon>
        <taxon>Dikarya</taxon>
        <taxon>Ascomycota</taxon>
        <taxon>Pezizomycotina</taxon>
        <taxon>Dothideomycetes</taxon>
        <taxon>Dothideomycetidae</taxon>
        <taxon>Mycosphaerellales</taxon>
        <taxon>Teratosphaeriaceae</taxon>
        <taxon>Teratosphaeria</taxon>
    </lineage>
</organism>
<evidence type="ECO:0000256" key="2">
    <source>
        <dbReference type="ARBA" id="ARBA00004922"/>
    </source>
</evidence>
<keyword evidence="8" id="KW-0547">Nucleotide-binding</keyword>
<name>A0A9W7VZI7_9PEZI</name>
<feature type="domain" description="Fringe-like glycosyltransferase" evidence="12">
    <location>
        <begin position="207"/>
        <end position="307"/>
    </location>
</feature>
<evidence type="ECO:0000313" key="13">
    <source>
        <dbReference type="EMBL" id="KAH9820422.1"/>
    </source>
</evidence>
<keyword evidence="14" id="KW-1185">Reference proteome</keyword>
<dbReference type="SUPFAM" id="SSF57414">
    <property type="entry name" value="Hairpin loop containing domain-like"/>
    <property type="match status" value="1"/>
</dbReference>
<evidence type="ECO:0000256" key="8">
    <source>
        <dbReference type="ARBA" id="ARBA00022741"/>
    </source>
</evidence>
<protein>
    <recommendedName>
        <fullName evidence="4">N-acetylgalactosaminide beta-1,3-galactosyltransferase</fullName>
        <ecNumber evidence="4">2.4.1.122</ecNumber>
    </recommendedName>
</protein>
<dbReference type="EMBL" id="RIBY02002300">
    <property type="protein sequence ID" value="KAH9820422.1"/>
    <property type="molecule type" value="Genomic_DNA"/>
</dbReference>
<comment type="similarity">
    <text evidence="3">Belongs to the glycosyltransferase 31 family. Beta3-Gal-T subfamily.</text>
</comment>
<keyword evidence="7" id="KW-0812">Transmembrane</keyword>
<dbReference type="GO" id="GO:0000166">
    <property type="term" value="F:nucleotide binding"/>
    <property type="evidence" value="ECO:0007669"/>
    <property type="project" value="UniProtKB-KW"/>
</dbReference>
<dbReference type="OrthoDB" id="414175at2759"/>
<dbReference type="GO" id="GO:0016263">
    <property type="term" value="F:glycoprotein-N-acetylgalactosamine 3-beta-galactosyltransferase activity"/>
    <property type="evidence" value="ECO:0007669"/>
    <property type="project" value="UniProtKB-EC"/>
</dbReference>
<evidence type="ECO:0000256" key="1">
    <source>
        <dbReference type="ARBA" id="ARBA00004606"/>
    </source>
</evidence>
<keyword evidence="10" id="KW-1133">Transmembrane helix</keyword>
<accession>A0A9W7VZI7</accession>
<comment type="pathway">
    <text evidence="2">Protein modification; protein glycosylation.</text>
</comment>
<reference evidence="13 14" key="1">
    <citation type="journal article" date="2018" name="IMA Fungus">
        <title>IMA Genome-F 10: Nine draft genome sequences of Claviceps purpurea s.lat., including C. arundinis, C. humidiphila, and C. cf. spartinae, pseudomolecules for the pitch canker pathogen Fusarium circinatum, draft genome of Davidsoniella eucalypti, Grosmannia galeiformis, Quambalaria eucalypti, and Teratosphaeria destructans.</title>
        <authorList>
            <person name="Wingfield B.D."/>
            <person name="Liu M."/>
            <person name="Nguyen H.D."/>
            <person name="Lane F.A."/>
            <person name="Morgan S.W."/>
            <person name="De Vos L."/>
            <person name="Wilken P.M."/>
            <person name="Duong T.A."/>
            <person name="Aylward J."/>
            <person name="Coetzee M.P."/>
            <person name="Dadej K."/>
            <person name="De Beer Z.W."/>
            <person name="Findlay W."/>
            <person name="Havenga M."/>
            <person name="Kolarik M."/>
            <person name="Menzies J.G."/>
            <person name="Naidoo K."/>
            <person name="Pochopski O."/>
            <person name="Shoukouhi P."/>
            <person name="Santana Q.C."/>
            <person name="Seifert K.A."/>
            <person name="Soal N."/>
            <person name="Steenkamp E.T."/>
            <person name="Tatham C.T."/>
            <person name="van der Nest M.A."/>
            <person name="Wingfield M.J."/>
        </authorList>
    </citation>
    <scope>NUCLEOTIDE SEQUENCE [LARGE SCALE GENOMIC DNA]</scope>
    <source>
        <strain evidence="13">CMW44962</strain>
    </source>
</reference>
<evidence type="ECO:0000256" key="3">
    <source>
        <dbReference type="ARBA" id="ARBA00006462"/>
    </source>
</evidence>
<dbReference type="AlphaFoldDB" id="A0A9W7VZI7"/>
<dbReference type="Gene3D" id="3.90.550.50">
    <property type="match status" value="1"/>
</dbReference>
<dbReference type="Pfam" id="PF02434">
    <property type="entry name" value="Fringe"/>
    <property type="match status" value="1"/>
</dbReference>
<evidence type="ECO:0000256" key="9">
    <source>
        <dbReference type="ARBA" id="ARBA00022968"/>
    </source>
</evidence>
<keyword evidence="5" id="KW-0328">Glycosyltransferase</keyword>
<dbReference type="EC" id="2.4.1.122" evidence="4"/>
<keyword evidence="9" id="KW-0735">Signal-anchor</keyword>
<evidence type="ECO:0000256" key="11">
    <source>
        <dbReference type="ARBA" id="ARBA00023136"/>
    </source>
</evidence>
<keyword evidence="6" id="KW-0808">Transferase</keyword>
<evidence type="ECO:0000256" key="10">
    <source>
        <dbReference type="ARBA" id="ARBA00022989"/>
    </source>
</evidence>
<sequence>MAALRSRGLLLRYLSVLGLVLVALSWSLRGPSFATVRQQAREHAPGIQWPSSLSPLRALGLSGTSTSRYDFSLLESTDPPCAQMEGAGDIVLAIKTGATEALERLPIHTKTTLRCFPNALVFSDFGEMLDGVHVQDALDQFSEDIRSQHEDFEHWRRLHEHGRAGLDASAMGVHVAADNMDDAFSNGGWKLDRFKNLPMVSKTLSQKPDAKWYVFQDADTYISWSNLRNWTSQMDHEQMIYLGSPAVIDDQVFAHGGSGYILSKAAMRAVDEQYRNNQTFWDEFAANHWAGDCVLSWVLSELGTGLTWGYPLLQGETPATLDFVNNRGYDRRVWCYPAVSFHHVEHDTIETLWRFEQVWTAEMPAAPMRFGDIFLHWSLPQALSGDRTDWDNHSGDIVNFDERWDEQQCRQHCQDDEGCLQWTLFDGVCKTSTWVALGESSGKASSGWMEDRILAMEIEPCTEGDWITPGS</sequence>
<reference evidence="13 14" key="2">
    <citation type="journal article" date="2021" name="Curr. Genet.">
        <title>Genetic response to nitrogen starvation in the aggressive Eucalyptus foliar pathogen Teratosphaeria destructans.</title>
        <authorList>
            <person name="Havenga M."/>
            <person name="Wingfield B.D."/>
            <person name="Wingfield M.J."/>
            <person name="Dreyer L.L."/>
            <person name="Roets F."/>
            <person name="Aylward J."/>
        </authorList>
    </citation>
    <scope>NUCLEOTIDE SEQUENCE [LARGE SCALE GENOMIC DNA]</scope>
    <source>
        <strain evidence="13">CMW44962</strain>
    </source>
</reference>
<keyword evidence="11" id="KW-0472">Membrane</keyword>
<dbReference type="PANTHER" id="PTHR23033:SF47">
    <property type="entry name" value="APPLE DOMAIN-CONTAINING PROTEIN-RELATED"/>
    <property type="match status" value="1"/>
</dbReference>
<gene>
    <name evidence="13" type="ORF">Tdes44962_MAKER05116</name>
</gene>
<comment type="caution">
    <text evidence="13">The sequence shown here is derived from an EMBL/GenBank/DDBJ whole genome shotgun (WGS) entry which is preliminary data.</text>
</comment>
<dbReference type="InterPro" id="IPR003378">
    <property type="entry name" value="Fringe-like_glycosylTrfase"/>
</dbReference>
<evidence type="ECO:0000313" key="14">
    <source>
        <dbReference type="Proteomes" id="UP001138500"/>
    </source>
</evidence>
<proteinExistence type="inferred from homology"/>
<evidence type="ECO:0000259" key="12">
    <source>
        <dbReference type="Pfam" id="PF02434"/>
    </source>
</evidence>
<comment type="subcellular location">
    <subcellularLocation>
        <location evidence="1">Membrane</location>
        <topology evidence="1">Single-pass type II membrane protein</topology>
    </subcellularLocation>
</comment>